<comment type="caution">
    <text evidence="10">The sequence shown here is derived from an EMBL/GenBank/DDBJ whole genome shotgun (WGS) entry which is preliminary data.</text>
</comment>
<organism evidence="10 11">
    <name type="scientific">Methylobacter tundripaludum</name>
    <dbReference type="NCBI Taxonomy" id="173365"/>
    <lineage>
        <taxon>Bacteria</taxon>
        <taxon>Pseudomonadati</taxon>
        <taxon>Pseudomonadota</taxon>
        <taxon>Gammaproteobacteria</taxon>
        <taxon>Methylococcales</taxon>
        <taxon>Methylococcaceae</taxon>
        <taxon>Methylobacter</taxon>
    </lineage>
</organism>
<evidence type="ECO:0000313" key="10">
    <source>
        <dbReference type="EMBL" id="PPK74923.1"/>
    </source>
</evidence>
<accession>A0A2S6HC04</accession>
<reference evidence="10 11" key="1">
    <citation type="submission" date="2018-02" db="EMBL/GenBank/DDBJ databases">
        <title>Subsurface microbial communities from deep shales in Ohio and West Virginia, USA.</title>
        <authorList>
            <person name="Wrighton K."/>
        </authorList>
    </citation>
    <scope>NUCLEOTIDE SEQUENCE [LARGE SCALE GENOMIC DNA]</scope>
    <source>
        <strain evidence="10 11">OWC-DMM</strain>
    </source>
</reference>
<dbReference type="Proteomes" id="UP000240010">
    <property type="component" value="Unassembled WGS sequence"/>
</dbReference>
<keyword evidence="3" id="KW-1003">Cell membrane</keyword>
<feature type="transmembrane region" description="Helical" evidence="9">
    <location>
        <begin position="85"/>
        <end position="102"/>
    </location>
</feature>
<dbReference type="PANTHER" id="PTHR30574:SF1">
    <property type="entry name" value="SULPHUR TRANSPORT DOMAIN-CONTAINING PROTEIN"/>
    <property type="match status" value="1"/>
</dbReference>
<sequence>MNPSDFAYSAYIAGLSGGLLIGIAAALFVLLNGRIAGISGILAGLLQADKGDKTWRVLFLLGMAVAPFVYQIASDLPSVTIEAGTAQLIIAGLLVGLGTSYASGCTSGHGVCGISRGSIRSIAATLTFMMAGIITVYLTRHLIGL</sequence>
<evidence type="ECO:0000256" key="4">
    <source>
        <dbReference type="ARBA" id="ARBA00022519"/>
    </source>
</evidence>
<evidence type="ECO:0000256" key="7">
    <source>
        <dbReference type="ARBA" id="ARBA00023136"/>
    </source>
</evidence>
<evidence type="ECO:0000256" key="3">
    <source>
        <dbReference type="ARBA" id="ARBA00022475"/>
    </source>
</evidence>
<keyword evidence="2" id="KW-0813">Transport</keyword>
<dbReference type="InterPro" id="IPR007272">
    <property type="entry name" value="Sulf_transp_TsuA/YedE"/>
</dbReference>
<feature type="transmembrane region" description="Helical" evidence="9">
    <location>
        <begin position="122"/>
        <end position="143"/>
    </location>
</feature>
<protein>
    <recommendedName>
        <fullName evidence="12">Sulphur transport domain-containing protein</fullName>
    </recommendedName>
</protein>
<evidence type="ECO:0000256" key="2">
    <source>
        <dbReference type="ARBA" id="ARBA00022448"/>
    </source>
</evidence>
<gene>
    <name evidence="10" type="ORF">B0F87_107166</name>
</gene>
<evidence type="ECO:0000256" key="5">
    <source>
        <dbReference type="ARBA" id="ARBA00022692"/>
    </source>
</evidence>
<comment type="subcellular location">
    <subcellularLocation>
        <location evidence="1">Cell inner membrane</location>
        <topology evidence="1">Multi-pass membrane protein</topology>
    </subcellularLocation>
</comment>
<evidence type="ECO:0000256" key="1">
    <source>
        <dbReference type="ARBA" id="ARBA00004429"/>
    </source>
</evidence>
<feature type="transmembrane region" description="Helical" evidence="9">
    <location>
        <begin position="6"/>
        <end position="33"/>
    </location>
</feature>
<keyword evidence="4" id="KW-0997">Cell inner membrane</keyword>
<dbReference type="EMBL" id="PTIZ01000007">
    <property type="protein sequence ID" value="PPK74923.1"/>
    <property type="molecule type" value="Genomic_DNA"/>
</dbReference>
<dbReference type="PANTHER" id="PTHR30574">
    <property type="entry name" value="INNER MEMBRANE PROTEIN YEDE"/>
    <property type="match status" value="1"/>
</dbReference>
<evidence type="ECO:0000313" key="11">
    <source>
        <dbReference type="Proteomes" id="UP000240010"/>
    </source>
</evidence>
<dbReference type="GO" id="GO:0005886">
    <property type="term" value="C:plasma membrane"/>
    <property type="evidence" value="ECO:0007669"/>
    <property type="project" value="UniProtKB-SubCell"/>
</dbReference>
<keyword evidence="7 9" id="KW-0472">Membrane</keyword>
<name>A0A2S6HC04_9GAMM</name>
<feature type="transmembrane region" description="Helical" evidence="9">
    <location>
        <begin position="54"/>
        <end position="73"/>
    </location>
</feature>
<dbReference type="RefSeq" id="WP_104429440.1">
    <property type="nucleotide sequence ID" value="NZ_PTIZ01000007.1"/>
</dbReference>
<proteinExistence type="inferred from homology"/>
<keyword evidence="5 9" id="KW-0812">Transmembrane</keyword>
<dbReference type="AlphaFoldDB" id="A0A2S6HC04"/>
<comment type="similarity">
    <text evidence="8">Belongs to the TsuA/YedE (TC 9.B.102) family.</text>
</comment>
<evidence type="ECO:0000256" key="6">
    <source>
        <dbReference type="ARBA" id="ARBA00022989"/>
    </source>
</evidence>
<evidence type="ECO:0000256" key="9">
    <source>
        <dbReference type="SAM" id="Phobius"/>
    </source>
</evidence>
<keyword evidence="6 9" id="KW-1133">Transmembrane helix</keyword>
<evidence type="ECO:0008006" key="12">
    <source>
        <dbReference type="Google" id="ProtNLM"/>
    </source>
</evidence>
<evidence type="ECO:0000256" key="8">
    <source>
        <dbReference type="ARBA" id="ARBA00035655"/>
    </source>
</evidence>